<proteinExistence type="predicted"/>
<comment type="caution">
    <text evidence="1">The sequence shown here is derived from an EMBL/GenBank/DDBJ whole genome shotgun (WGS) entry which is preliminary data.</text>
</comment>
<organism evidence="1 2">
    <name type="scientific">Caerostris darwini</name>
    <dbReference type="NCBI Taxonomy" id="1538125"/>
    <lineage>
        <taxon>Eukaryota</taxon>
        <taxon>Metazoa</taxon>
        <taxon>Ecdysozoa</taxon>
        <taxon>Arthropoda</taxon>
        <taxon>Chelicerata</taxon>
        <taxon>Arachnida</taxon>
        <taxon>Araneae</taxon>
        <taxon>Araneomorphae</taxon>
        <taxon>Entelegynae</taxon>
        <taxon>Araneoidea</taxon>
        <taxon>Araneidae</taxon>
        <taxon>Caerostris</taxon>
    </lineage>
</organism>
<dbReference type="AlphaFoldDB" id="A0AAV4UWL7"/>
<dbReference type="Proteomes" id="UP001054837">
    <property type="component" value="Unassembled WGS sequence"/>
</dbReference>
<dbReference type="EMBL" id="BPLQ01012053">
    <property type="protein sequence ID" value="GIY62123.1"/>
    <property type="molecule type" value="Genomic_DNA"/>
</dbReference>
<evidence type="ECO:0000313" key="1">
    <source>
        <dbReference type="EMBL" id="GIY62123.1"/>
    </source>
</evidence>
<gene>
    <name evidence="1" type="ORF">CDAR_93221</name>
</gene>
<sequence length="93" mass="10752">MSSRLRLLNQTYNLSDAMMDRDTSHSHLSPSSFYYKHHPSSWNRYILEKKGKRLRLAIKFAGTIKERMTDDRVWQPVIGQVMNGEAAYPGPAP</sequence>
<evidence type="ECO:0000313" key="2">
    <source>
        <dbReference type="Proteomes" id="UP001054837"/>
    </source>
</evidence>
<reference evidence="1 2" key="1">
    <citation type="submission" date="2021-06" db="EMBL/GenBank/DDBJ databases">
        <title>Caerostris darwini draft genome.</title>
        <authorList>
            <person name="Kono N."/>
            <person name="Arakawa K."/>
        </authorList>
    </citation>
    <scope>NUCLEOTIDE SEQUENCE [LARGE SCALE GENOMIC DNA]</scope>
</reference>
<name>A0AAV4UWL7_9ARAC</name>
<accession>A0AAV4UWL7</accession>
<keyword evidence="2" id="KW-1185">Reference proteome</keyword>
<protein>
    <submittedName>
        <fullName evidence="1">Uncharacterized protein</fullName>
    </submittedName>
</protein>